<dbReference type="RefSeq" id="WP_308975861.1">
    <property type="nucleotide sequence ID" value="NZ_JAVIDL010000015.1"/>
</dbReference>
<reference evidence="2" key="1">
    <citation type="submission" date="2023-08" db="EMBL/GenBank/DDBJ databases">
        <title>Emergence of clinically-relevant ST2 carbapenem-resistant Acinetobacter baumannii strains in hospital sewages in Zhejiang, East of China.</title>
        <authorList>
            <person name="Kaichao C."/>
            <person name="Zhang R."/>
        </authorList>
    </citation>
    <scope>NUCLEOTIDE SEQUENCE</scope>
    <source>
        <strain evidence="2">M-RB-37</strain>
    </source>
</reference>
<dbReference type="InterPro" id="IPR024572">
    <property type="entry name" value="RcnB"/>
</dbReference>
<gene>
    <name evidence="2" type="ORF">RFH47_09135</name>
</gene>
<feature type="signal peptide" evidence="1">
    <location>
        <begin position="1"/>
        <end position="22"/>
    </location>
</feature>
<name>A0AAW8J9Q9_9GAMM</name>
<accession>A0AAW8J9Q9</accession>
<evidence type="ECO:0000256" key="1">
    <source>
        <dbReference type="SAM" id="SignalP"/>
    </source>
</evidence>
<evidence type="ECO:0000313" key="3">
    <source>
        <dbReference type="Proteomes" id="UP001243844"/>
    </source>
</evidence>
<keyword evidence="1" id="KW-0732">Signal</keyword>
<dbReference type="EMBL" id="JAVIDL010000015">
    <property type="protein sequence ID" value="MDQ8935895.1"/>
    <property type="molecule type" value="Genomic_DNA"/>
</dbReference>
<sequence>MKKMITSLLLLSSIFTATTTMARSHDNHHSYNQHGQSYGHSEQYLPRHHHYVAVDHRKIRHLPQPGRYQRWYRANQQYLLVDMRDHRIIKTYR</sequence>
<dbReference type="Gene3D" id="3.10.450.160">
    <property type="entry name" value="inner membrane protein cigr"/>
    <property type="match status" value="1"/>
</dbReference>
<dbReference type="Proteomes" id="UP001243844">
    <property type="component" value="Unassembled WGS sequence"/>
</dbReference>
<dbReference type="Pfam" id="PF11776">
    <property type="entry name" value="RcnB"/>
    <property type="match status" value="1"/>
</dbReference>
<dbReference type="AlphaFoldDB" id="A0AAW8J9Q9"/>
<evidence type="ECO:0000313" key="2">
    <source>
        <dbReference type="EMBL" id="MDQ8935895.1"/>
    </source>
</evidence>
<proteinExistence type="predicted"/>
<comment type="caution">
    <text evidence="2">The sequence shown here is derived from an EMBL/GenBank/DDBJ whole genome shotgun (WGS) entry which is preliminary data.</text>
</comment>
<feature type="chain" id="PRO_5043768120" evidence="1">
    <location>
        <begin position="23"/>
        <end position="93"/>
    </location>
</feature>
<protein>
    <submittedName>
        <fullName evidence="2">RcnB family protein</fullName>
    </submittedName>
</protein>
<organism evidence="2 3">
    <name type="scientific">Acinetobacter rudis</name>
    <dbReference type="NCBI Taxonomy" id="632955"/>
    <lineage>
        <taxon>Bacteria</taxon>
        <taxon>Pseudomonadati</taxon>
        <taxon>Pseudomonadota</taxon>
        <taxon>Gammaproteobacteria</taxon>
        <taxon>Moraxellales</taxon>
        <taxon>Moraxellaceae</taxon>
        <taxon>Acinetobacter</taxon>
    </lineage>
</organism>